<dbReference type="Gene3D" id="2.30.29.30">
    <property type="entry name" value="Pleckstrin-homology domain (PH domain)/Phosphotyrosine-binding domain (PTB)"/>
    <property type="match status" value="1"/>
</dbReference>
<comment type="caution">
    <text evidence="3">The sequence shown here is derived from an EMBL/GenBank/DDBJ whole genome shotgun (WGS) entry which is preliminary data.</text>
</comment>
<dbReference type="Proteomes" id="UP001175271">
    <property type="component" value="Unassembled WGS sequence"/>
</dbReference>
<feature type="domain" description="PH" evidence="2">
    <location>
        <begin position="6"/>
        <end position="119"/>
    </location>
</feature>
<reference evidence="3" key="1">
    <citation type="submission" date="2023-06" db="EMBL/GenBank/DDBJ databases">
        <title>Genomic analysis of the entomopathogenic nematode Steinernema hermaphroditum.</title>
        <authorList>
            <person name="Schwarz E.M."/>
            <person name="Heppert J.K."/>
            <person name="Baniya A."/>
            <person name="Schwartz H.T."/>
            <person name="Tan C.-H."/>
            <person name="Antoshechkin I."/>
            <person name="Sternberg P.W."/>
            <person name="Goodrich-Blair H."/>
            <person name="Dillman A.R."/>
        </authorList>
    </citation>
    <scope>NUCLEOTIDE SEQUENCE</scope>
    <source>
        <strain evidence="3">PS9179</strain>
        <tissue evidence="3">Whole animal</tissue>
    </source>
</reference>
<dbReference type="AlphaFoldDB" id="A0AA39H0Y6"/>
<accession>A0AA39H0Y6</accession>
<feature type="region of interest" description="Disordered" evidence="1">
    <location>
        <begin position="229"/>
        <end position="313"/>
    </location>
</feature>
<name>A0AA39H0Y6_9BILA</name>
<sequence>MTQRREVIISGWLQNVRKKSGTLLRKKKFICEEALWVALCVHNDRAPHLEWYPNEDSMYDHRPKQLVDLLEVALISPVMTDSRMFIIEFKEESRSAIELCALSPDDCNAWVESARSTLNRLNCLQEDNHYLPCPMEMNFSPNGEQVESADENAQPATSFDENALAERSRDVIRLDDSMHLPLQASESNGNAAYEHIVRGISLLNQQRPTSPSSVASPLATAKVLCRQSKSIDRPPLPPRMVIESDEKPTGISTPKSSLYDIPRLSSTPTNSDLYDSFTTPDSRSNDILLPNRKRSSSSSSDSSIQCETPESSIRKRTLQLPKHRVTFSDDDNDCSIAGTSDDLYSRPLSCQSDDSSTVALEQAMTKPRVVFLQLSVCVEHLALVEIHGRVWVAGWSAEYNKQLCQVLRIGDEIIEVGDVKVTGIQEVPGLFHTQSIPGNPVSLKVRPIPTGYVCSFVKPLSGSKTLGITLHKKKNRIEAVAKNSVAGKAHLPAVVAAFSRDKSYVSTVITDIDDTPMNPFANNDQLVRRLEAIRHGAVFTITVHPHDFVKLLKSQLKQIKGYKRFVIDN</sequence>
<dbReference type="InterPro" id="IPR001849">
    <property type="entry name" value="PH_domain"/>
</dbReference>
<proteinExistence type="predicted"/>
<dbReference type="SUPFAM" id="SSF50729">
    <property type="entry name" value="PH domain-like"/>
    <property type="match status" value="1"/>
</dbReference>
<evidence type="ECO:0000256" key="1">
    <source>
        <dbReference type="SAM" id="MobiDB-lite"/>
    </source>
</evidence>
<evidence type="ECO:0000259" key="2">
    <source>
        <dbReference type="PROSITE" id="PS50003"/>
    </source>
</evidence>
<evidence type="ECO:0000313" key="4">
    <source>
        <dbReference type="Proteomes" id="UP001175271"/>
    </source>
</evidence>
<dbReference type="PROSITE" id="PS50003">
    <property type="entry name" value="PH_DOMAIN"/>
    <property type="match status" value="1"/>
</dbReference>
<dbReference type="CDD" id="cd00821">
    <property type="entry name" value="PH"/>
    <property type="match status" value="1"/>
</dbReference>
<keyword evidence="4" id="KW-1185">Reference proteome</keyword>
<evidence type="ECO:0000313" key="3">
    <source>
        <dbReference type="EMBL" id="KAK0397210.1"/>
    </source>
</evidence>
<organism evidence="3 4">
    <name type="scientific">Steinernema hermaphroditum</name>
    <dbReference type="NCBI Taxonomy" id="289476"/>
    <lineage>
        <taxon>Eukaryota</taxon>
        <taxon>Metazoa</taxon>
        <taxon>Ecdysozoa</taxon>
        <taxon>Nematoda</taxon>
        <taxon>Chromadorea</taxon>
        <taxon>Rhabditida</taxon>
        <taxon>Tylenchina</taxon>
        <taxon>Panagrolaimomorpha</taxon>
        <taxon>Strongyloidoidea</taxon>
        <taxon>Steinernematidae</taxon>
        <taxon>Steinernema</taxon>
    </lineage>
</organism>
<gene>
    <name evidence="3" type="ORF">QR680_002034</name>
</gene>
<feature type="compositionally biased region" description="Polar residues" evidence="1">
    <location>
        <begin position="264"/>
        <end position="282"/>
    </location>
</feature>
<protein>
    <recommendedName>
        <fullName evidence="2">PH domain-containing protein</fullName>
    </recommendedName>
</protein>
<dbReference type="EMBL" id="JAUCMV010000005">
    <property type="protein sequence ID" value="KAK0397210.1"/>
    <property type="molecule type" value="Genomic_DNA"/>
</dbReference>
<dbReference type="InterPro" id="IPR011993">
    <property type="entry name" value="PH-like_dom_sf"/>
</dbReference>